<evidence type="ECO:0000256" key="1">
    <source>
        <dbReference type="SAM" id="Phobius"/>
    </source>
</evidence>
<feature type="transmembrane region" description="Helical" evidence="1">
    <location>
        <begin position="193"/>
        <end position="209"/>
    </location>
</feature>
<dbReference type="PANTHER" id="PTHR36111">
    <property type="entry name" value="INNER MEMBRANE PROTEIN-RELATED"/>
    <property type="match status" value="1"/>
</dbReference>
<evidence type="ECO:0000313" key="3">
    <source>
        <dbReference type="Proteomes" id="UP000182379"/>
    </source>
</evidence>
<evidence type="ECO:0000313" key="2">
    <source>
        <dbReference type="EMBL" id="SDW85395.1"/>
    </source>
</evidence>
<feature type="transmembrane region" description="Helical" evidence="1">
    <location>
        <begin position="35"/>
        <end position="52"/>
    </location>
</feature>
<proteinExistence type="predicted"/>
<dbReference type="PANTHER" id="PTHR36111:SF2">
    <property type="entry name" value="INNER MEMBRANE PROTEIN"/>
    <property type="match status" value="1"/>
</dbReference>
<dbReference type="InterPro" id="IPR007563">
    <property type="entry name" value="DUF554"/>
</dbReference>
<feature type="transmembrane region" description="Helical" evidence="1">
    <location>
        <begin position="216"/>
        <end position="233"/>
    </location>
</feature>
<dbReference type="RefSeq" id="WP_012939392.1">
    <property type="nucleotide sequence ID" value="NZ_CALAKB010000027.1"/>
</dbReference>
<protein>
    <recommendedName>
        <fullName evidence="4">DUF554 domain-containing protein</fullName>
    </recommendedName>
</protein>
<dbReference type="Pfam" id="PF04474">
    <property type="entry name" value="DUF554"/>
    <property type="match status" value="1"/>
</dbReference>
<organism evidence="2 3">
    <name type="scientific">Acidaminococcus fermentans</name>
    <dbReference type="NCBI Taxonomy" id="905"/>
    <lineage>
        <taxon>Bacteria</taxon>
        <taxon>Bacillati</taxon>
        <taxon>Bacillota</taxon>
        <taxon>Negativicutes</taxon>
        <taxon>Acidaminococcales</taxon>
        <taxon>Acidaminococcaceae</taxon>
        <taxon>Acidaminococcus</taxon>
    </lineage>
</organism>
<keyword evidence="1" id="KW-0472">Membrane</keyword>
<feature type="transmembrane region" description="Helical" evidence="1">
    <location>
        <begin position="158"/>
        <end position="181"/>
    </location>
</feature>
<keyword evidence="1" id="KW-1133">Transmembrane helix</keyword>
<comment type="caution">
    <text evidence="2">The sequence shown here is derived from an EMBL/GenBank/DDBJ whole genome shotgun (WGS) entry which is preliminary data.</text>
</comment>
<keyword evidence="1" id="KW-0812">Transmembrane</keyword>
<evidence type="ECO:0008006" key="4">
    <source>
        <dbReference type="Google" id="ProtNLM"/>
    </source>
</evidence>
<dbReference type="OMA" id="FCVGPMT"/>
<gene>
    <name evidence="2" type="ORF">SAMN05216495_10751</name>
</gene>
<dbReference type="AlphaFoldDB" id="A0A1H2WXU3"/>
<sequence>MIGSGTLVNVAAIAGGSLVGLLVGRGIKEKYQETVIYGLALCVILLGLQMALQGQHILLTIISLVTGSILGEALGIEEKLEQVGTWLAARVQKAKGKGDAGTEAFVEGFLSTSLLYCVGAMAIVGSIQDGLSGDATTLYTKAMIDGLSGIIYASNMGIGVLFSALSVGVYQGILTALAGILGPYMSQTVVQEISASGGLMILGVGINMTRLLKIRVGNMLPGLLVAGVAAGIFL</sequence>
<dbReference type="Proteomes" id="UP000182379">
    <property type="component" value="Unassembled WGS sequence"/>
</dbReference>
<dbReference type="EMBL" id="FNOP01000007">
    <property type="protein sequence ID" value="SDW85395.1"/>
    <property type="molecule type" value="Genomic_DNA"/>
</dbReference>
<accession>A0A1H2WXU3</accession>
<reference evidence="2 3" key="1">
    <citation type="submission" date="2016-10" db="EMBL/GenBank/DDBJ databases">
        <authorList>
            <person name="Varghese N."/>
            <person name="Submissions S."/>
        </authorList>
    </citation>
    <scope>NUCLEOTIDE SEQUENCE [LARGE SCALE GENOMIC DNA]</scope>
    <source>
        <strain evidence="2 3">WCC6</strain>
    </source>
</reference>
<name>A0A1H2WXU3_ACIFE</name>
<feature type="transmembrane region" description="Helical" evidence="1">
    <location>
        <begin position="6"/>
        <end position="23"/>
    </location>
</feature>
<dbReference type="GeneID" id="78335762"/>